<keyword evidence="2" id="KW-1185">Reference proteome</keyword>
<dbReference type="Proteomes" id="UP001239111">
    <property type="component" value="Chromosome 3"/>
</dbReference>
<comment type="caution">
    <text evidence="1">The sequence shown here is derived from an EMBL/GenBank/DDBJ whole genome shotgun (WGS) entry which is preliminary data.</text>
</comment>
<gene>
    <name evidence="1" type="ORF">QAD02_003834</name>
</gene>
<evidence type="ECO:0000313" key="1">
    <source>
        <dbReference type="EMBL" id="KAJ8672575.1"/>
    </source>
</evidence>
<sequence length="543" mass="61228">MGTPEKVNLRVLELAKNSDCDDYEDTIIAPASWIGFDDQRKVLTVKYLFPPREDEDESLFKGIFKSRVLAPEAWPSYPISKELGEASTLKAAEKILKDYRKGKKEPHEKDPRIQALEKTSMNPADIPSLTQHPTLFAQESMKGSVISGNFLQSIENGINSKHNSSAKPVQSPCVENNGKRRKSRGKQTDNAGKKSSPKKLNKRQDICNQPSVVLEPSEQVTPDDSPNLMEIDGDDSEIHSDQQFQKPSTPTDEIEESVEASETEDSTTDPSNGTPVVIEDCSNTDIPNSSVIDATDTGPMNIVEVTPVQMNDLATKQDIADFKEWMSRRLNSQAQQITANNNVMTEVKNILKSKETDDGGRNIILLDDLKSRYNLSLPFSTVEQFKNFDTSLTGLAIRQDLGEYFRIMINSEKAGKTSMREILKSFCRRAVIQDHYIPLKVTKGNPKEAFISTNFGTLLYDNARVKLQLDESIIRDSISKVILGMEDWEGGRAERDPSRKSGDNFEKERRPNKWDSILYYQVLHQIYLIVLDQKLVKTLTCWI</sequence>
<accession>A0ACC2NN23</accession>
<name>A0ACC2NN23_9HYME</name>
<dbReference type="EMBL" id="CM056743">
    <property type="protein sequence ID" value="KAJ8672575.1"/>
    <property type="molecule type" value="Genomic_DNA"/>
</dbReference>
<evidence type="ECO:0000313" key="2">
    <source>
        <dbReference type="Proteomes" id="UP001239111"/>
    </source>
</evidence>
<organism evidence="1 2">
    <name type="scientific">Eretmocerus hayati</name>
    <dbReference type="NCBI Taxonomy" id="131215"/>
    <lineage>
        <taxon>Eukaryota</taxon>
        <taxon>Metazoa</taxon>
        <taxon>Ecdysozoa</taxon>
        <taxon>Arthropoda</taxon>
        <taxon>Hexapoda</taxon>
        <taxon>Insecta</taxon>
        <taxon>Pterygota</taxon>
        <taxon>Neoptera</taxon>
        <taxon>Endopterygota</taxon>
        <taxon>Hymenoptera</taxon>
        <taxon>Apocrita</taxon>
        <taxon>Proctotrupomorpha</taxon>
        <taxon>Chalcidoidea</taxon>
        <taxon>Aphelinidae</taxon>
        <taxon>Aphelininae</taxon>
        <taxon>Eretmocerus</taxon>
    </lineage>
</organism>
<protein>
    <submittedName>
        <fullName evidence="1">Uncharacterized protein</fullName>
    </submittedName>
</protein>
<proteinExistence type="predicted"/>
<reference evidence="1" key="1">
    <citation type="submission" date="2023-04" db="EMBL/GenBank/DDBJ databases">
        <title>A chromosome-level genome assembly of the parasitoid wasp Eretmocerus hayati.</title>
        <authorList>
            <person name="Zhong Y."/>
            <person name="Liu S."/>
            <person name="Liu Y."/>
        </authorList>
    </citation>
    <scope>NUCLEOTIDE SEQUENCE</scope>
    <source>
        <strain evidence="1">ZJU_SS_LIU_2023</strain>
    </source>
</reference>